<dbReference type="Pfam" id="PF06727">
    <property type="entry name" value="DUF1207"/>
    <property type="match status" value="1"/>
</dbReference>
<keyword evidence="2" id="KW-1185">Reference proteome</keyword>
<evidence type="ECO:0000313" key="2">
    <source>
        <dbReference type="Proteomes" id="UP000826014"/>
    </source>
</evidence>
<dbReference type="RefSeq" id="WP_215216585.1">
    <property type="nucleotide sequence ID" value="NZ_CP075587.1"/>
</dbReference>
<dbReference type="InterPro" id="IPR009599">
    <property type="entry name" value="DUF1207"/>
</dbReference>
<organism evidence="1 2">
    <name type="scientific">Candidatus Rhabdochlamydia oedothoracis</name>
    <dbReference type="NCBI Taxonomy" id="2720720"/>
    <lineage>
        <taxon>Bacteria</taxon>
        <taxon>Pseudomonadati</taxon>
        <taxon>Chlamydiota</taxon>
        <taxon>Chlamydiia</taxon>
        <taxon>Parachlamydiales</taxon>
        <taxon>Candidatus Rhabdochlamydiaceae</taxon>
        <taxon>Candidatus Rhabdochlamydia</taxon>
    </lineage>
</organism>
<gene>
    <name evidence="1" type="ORF">RHABOEDO_000799</name>
</gene>
<reference evidence="1 2" key="1">
    <citation type="journal article" date="2022" name="bioRxiv">
        <title>Ecology and evolution of chlamydial symbionts of arthropods.</title>
        <authorList>
            <person name="Halter T."/>
            <person name="Koestlbacher S."/>
            <person name="Collingro A."/>
            <person name="Sixt B.S."/>
            <person name="Toenshoff E.R."/>
            <person name="Hendrickx F."/>
            <person name="Kostanjsek R."/>
            <person name="Horn M."/>
        </authorList>
    </citation>
    <scope>NUCLEOTIDE SEQUENCE [LARGE SCALE GENOMIC DNA]</scope>
    <source>
        <strain evidence="1">W744xW776</strain>
    </source>
</reference>
<evidence type="ECO:0000313" key="1">
    <source>
        <dbReference type="EMBL" id="QYF48608.1"/>
    </source>
</evidence>
<protein>
    <recommendedName>
        <fullName evidence="3">DUF1207 domain-containing protein</fullName>
    </recommendedName>
</protein>
<accession>A0ABX8V6H5</accession>
<name>A0ABX8V6H5_9BACT</name>
<evidence type="ECO:0008006" key="3">
    <source>
        <dbReference type="Google" id="ProtNLM"/>
    </source>
</evidence>
<proteinExistence type="predicted"/>
<sequence>MKLRRLGLISYALTCFSLQASEEKEEMVTIEIDRIRTDILTRTDNLLIDTFADATDPYLEGYIQALIDVHYYEYQVVVIVKNHKVYLANLPNNDLLSESIISFVDDLPGVESVEVADLSEAEEEAREAYVEQPRLNGIWFPQSTVLFAPLIADPRQPVNSVAVRWGDRVIGHDVAAISLGDDFPIFRWLNVFRCEGDLQIGIEAGIWSVFNYSDSLGQGRGWCELINTDYLIAIPVTYALNSWSFRLRIYHISSHLGDEFLCNHSEFLKHRRNPSMEAIDFFSSYQASSHLRLYFGPGVILHRDPSFNMKTLYVQYGAELRVFGSKLYYHRLYGTPFFAIHVENWQVRDWNFDVSMKLGYEISKLQGVGRKMRIYVEYHDGYSYEGQFFKKRTEYGGIGLSWGF</sequence>
<dbReference type="EMBL" id="CP075587">
    <property type="protein sequence ID" value="QYF48608.1"/>
    <property type="molecule type" value="Genomic_DNA"/>
</dbReference>
<dbReference type="Proteomes" id="UP000826014">
    <property type="component" value="Chromosome"/>
</dbReference>